<dbReference type="Proteomes" id="UP000198967">
    <property type="component" value="Unassembled WGS sequence"/>
</dbReference>
<dbReference type="OrthoDB" id="9793175at2"/>
<comment type="subcellular location">
    <subcellularLocation>
        <location evidence="1">Cell envelope</location>
    </subcellularLocation>
</comment>
<evidence type="ECO:0000256" key="1">
    <source>
        <dbReference type="ARBA" id="ARBA00004196"/>
    </source>
</evidence>
<dbReference type="InterPro" id="IPR002491">
    <property type="entry name" value="ABC_transptr_periplasmic_BD"/>
</dbReference>
<dbReference type="EMBL" id="FNBE01000009">
    <property type="protein sequence ID" value="SDG12129.1"/>
    <property type="molecule type" value="Genomic_DNA"/>
</dbReference>
<evidence type="ECO:0000256" key="5">
    <source>
        <dbReference type="SAM" id="SignalP"/>
    </source>
</evidence>
<dbReference type="AlphaFoldDB" id="A0A1G7RPL6"/>
<proteinExistence type="inferred from homology"/>
<feature type="domain" description="Fe/B12 periplasmic-binding" evidence="6">
    <location>
        <begin position="51"/>
        <end position="313"/>
    </location>
</feature>
<organism evidence="7 8">
    <name type="scientific">Pseudonocardia oroxyli</name>
    <dbReference type="NCBI Taxonomy" id="366584"/>
    <lineage>
        <taxon>Bacteria</taxon>
        <taxon>Bacillati</taxon>
        <taxon>Actinomycetota</taxon>
        <taxon>Actinomycetes</taxon>
        <taxon>Pseudonocardiales</taxon>
        <taxon>Pseudonocardiaceae</taxon>
        <taxon>Pseudonocardia</taxon>
    </lineage>
</organism>
<evidence type="ECO:0000256" key="2">
    <source>
        <dbReference type="ARBA" id="ARBA00008814"/>
    </source>
</evidence>
<dbReference type="PROSITE" id="PS50983">
    <property type="entry name" value="FE_B12_PBP"/>
    <property type="match status" value="1"/>
</dbReference>
<keyword evidence="3" id="KW-0813">Transport</keyword>
<dbReference type="PROSITE" id="PS51257">
    <property type="entry name" value="PROKAR_LIPOPROTEIN"/>
    <property type="match status" value="1"/>
</dbReference>
<evidence type="ECO:0000313" key="8">
    <source>
        <dbReference type="Proteomes" id="UP000198967"/>
    </source>
</evidence>
<feature type="signal peptide" evidence="5">
    <location>
        <begin position="1"/>
        <end position="27"/>
    </location>
</feature>
<evidence type="ECO:0000256" key="3">
    <source>
        <dbReference type="ARBA" id="ARBA00022448"/>
    </source>
</evidence>
<dbReference type="SUPFAM" id="SSF53807">
    <property type="entry name" value="Helical backbone' metal receptor"/>
    <property type="match status" value="1"/>
</dbReference>
<dbReference type="GO" id="GO:0030288">
    <property type="term" value="C:outer membrane-bounded periplasmic space"/>
    <property type="evidence" value="ECO:0007669"/>
    <property type="project" value="TreeGrafter"/>
</dbReference>
<evidence type="ECO:0000313" key="7">
    <source>
        <dbReference type="EMBL" id="SDG12129.1"/>
    </source>
</evidence>
<keyword evidence="4 5" id="KW-0732">Signal</keyword>
<keyword evidence="8" id="KW-1185">Reference proteome</keyword>
<dbReference type="STRING" id="366584.SAMN05216377_10980"/>
<feature type="chain" id="PRO_5011460932" evidence="5">
    <location>
        <begin position="28"/>
        <end position="313"/>
    </location>
</feature>
<dbReference type="PANTHER" id="PTHR30532">
    <property type="entry name" value="IRON III DICITRATE-BINDING PERIPLASMIC PROTEIN"/>
    <property type="match status" value="1"/>
</dbReference>
<comment type="similarity">
    <text evidence="2">Belongs to the bacterial solute-binding protein 8 family.</text>
</comment>
<accession>A0A1G7RPL6</accession>
<gene>
    <name evidence="7" type="ORF">SAMN05216377_10980</name>
</gene>
<dbReference type="RefSeq" id="WP_093084541.1">
    <property type="nucleotide sequence ID" value="NZ_FNBE01000009.1"/>
</dbReference>
<protein>
    <submittedName>
        <fullName evidence="7">ABC-type Fe3+-hydroxamate transport system, substrate-binding protein</fullName>
    </submittedName>
</protein>
<dbReference type="Pfam" id="PF01497">
    <property type="entry name" value="Peripla_BP_2"/>
    <property type="match status" value="1"/>
</dbReference>
<dbReference type="Gene3D" id="3.40.50.1980">
    <property type="entry name" value="Nitrogenase molybdenum iron protein domain"/>
    <property type="match status" value="2"/>
</dbReference>
<dbReference type="PANTHER" id="PTHR30532:SF25">
    <property type="entry name" value="IRON(III) DICITRATE-BINDING PERIPLASMIC PROTEIN"/>
    <property type="match status" value="1"/>
</dbReference>
<sequence length="313" mass="32191">MLRPLLTGLTVATFALVTAACGTAAPAAPPAATRTVDTIRGPVEIPATATRIVAIGFPEAMALLDLGIVPVGLPTYVPKVPAYDALIANVPRVDDNNQVDVEKVAALKPDLVIGGDFSPSSGIQRAGGALPYEALSAVAPTVLFEWKTAGGNWQDEAARTAAAVGREADMAALAAGMHQKAARIASTHADVLGRTTWDLVSGQPGAPWYLYGPESSHGVVLKEAGVRFGAAAGQQANFVQQSEENFGVLSGTNGLIVAVDAAGDNPLAGQAGYENLAAVRAGHVTATRWFFPAGYQAAELLLADLDTALRAYP</sequence>
<evidence type="ECO:0000256" key="4">
    <source>
        <dbReference type="ARBA" id="ARBA00022729"/>
    </source>
</evidence>
<dbReference type="InterPro" id="IPR051313">
    <property type="entry name" value="Bact_iron-sidero_bind"/>
</dbReference>
<reference evidence="7 8" key="1">
    <citation type="submission" date="2016-10" db="EMBL/GenBank/DDBJ databases">
        <authorList>
            <person name="de Groot N.N."/>
        </authorList>
    </citation>
    <scope>NUCLEOTIDE SEQUENCE [LARGE SCALE GENOMIC DNA]</scope>
    <source>
        <strain evidence="7 8">CGMCC 4.3143</strain>
    </source>
</reference>
<name>A0A1G7RPL6_PSEOR</name>
<dbReference type="GO" id="GO:1901678">
    <property type="term" value="P:iron coordination entity transport"/>
    <property type="evidence" value="ECO:0007669"/>
    <property type="project" value="UniProtKB-ARBA"/>
</dbReference>
<evidence type="ECO:0000259" key="6">
    <source>
        <dbReference type="PROSITE" id="PS50983"/>
    </source>
</evidence>